<comment type="subcellular location">
    <subcellularLocation>
        <location evidence="1">Cell membrane</location>
        <topology evidence="1">Multi-pass membrane protein</topology>
    </subcellularLocation>
</comment>
<feature type="transmembrane region" description="Helical" evidence="9">
    <location>
        <begin position="14"/>
        <end position="35"/>
    </location>
</feature>
<keyword evidence="4 9" id="KW-0812">Transmembrane</keyword>
<protein>
    <submittedName>
        <fullName evidence="12">ABC transporter ATP-binding protein YknU</fullName>
    </submittedName>
</protein>
<dbReference type="InterPro" id="IPR027417">
    <property type="entry name" value="P-loop_NTPase"/>
</dbReference>
<evidence type="ECO:0000259" key="11">
    <source>
        <dbReference type="PROSITE" id="PS50929"/>
    </source>
</evidence>
<dbReference type="AlphaFoldDB" id="A0A917NHA7"/>
<dbReference type="PANTHER" id="PTHR43394:SF1">
    <property type="entry name" value="ATP-BINDING CASSETTE SUB-FAMILY B MEMBER 10, MITOCHONDRIAL"/>
    <property type="match status" value="1"/>
</dbReference>
<keyword evidence="6 12" id="KW-0067">ATP-binding</keyword>
<dbReference type="FunFam" id="3.40.50.300:FF:000221">
    <property type="entry name" value="Multidrug ABC transporter ATP-binding protein"/>
    <property type="match status" value="1"/>
</dbReference>
<evidence type="ECO:0000256" key="1">
    <source>
        <dbReference type="ARBA" id="ARBA00004651"/>
    </source>
</evidence>
<feature type="domain" description="ABC transporter" evidence="10">
    <location>
        <begin position="334"/>
        <end position="567"/>
    </location>
</feature>
<feature type="transmembrane region" description="Helical" evidence="9">
    <location>
        <begin position="129"/>
        <end position="150"/>
    </location>
</feature>
<evidence type="ECO:0000259" key="10">
    <source>
        <dbReference type="PROSITE" id="PS50893"/>
    </source>
</evidence>
<evidence type="ECO:0000256" key="6">
    <source>
        <dbReference type="ARBA" id="ARBA00022840"/>
    </source>
</evidence>
<dbReference type="InterPro" id="IPR003593">
    <property type="entry name" value="AAA+_ATPase"/>
</dbReference>
<keyword evidence="5" id="KW-0547">Nucleotide-binding</keyword>
<keyword evidence="7 9" id="KW-1133">Transmembrane helix</keyword>
<evidence type="ECO:0000256" key="3">
    <source>
        <dbReference type="ARBA" id="ARBA00022475"/>
    </source>
</evidence>
<evidence type="ECO:0000256" key="4">
    <source>
        <dbReference type="ARBA" id="ARBA00022692"/>
    </source>
</evidence>
<name>A0A917NHA7_9BACL</name>
<dbReference type="GO" id="GO:0016887">
    <property type="term" value="F:ATP hydrolysis activity"/>
    <property type="evidence" value="ECO:0007669"/>
    <property type="project" value="InterPro"/>
</dbReference>
<feature type="domain" description="ABC transmembrane type-1" evidence="11">
    <location>
        <begin position="19"/>
        <end position="301"/>
    </location>
</feature>
<dbReference type="SUPFAM" id="SSF52540">
    <property type="entry name" value="P-loop containing nucleoside triphosphate hydrolases"/>
    <property type="match status" value="1"/>
</dbReference>
<dbReference type="GO" id="GO:0005886">
    <property type="term" value="C:plasma membrane"/>
    <property type="evidence" value="ECO:0007669"/>
    <property type="project" value="UniProtKB-SubCell"/>
</dbReference>
<dbReference type="PROSITE" id="PS00211">
    <property type="entry name" value="ABC_TRANSPORTER_1"/>
    <property type="match status" value="1"/>
</dbReference>
<evidence type="ECO:0000256" key="7">
    <source>
        <dbReference type="ARBA" id="ARBA00022989"/>
    </source>
</evidence>
<reference evidence="12" key="2">
    <citation type="submission" date="2020-09" db="EMBL/GenBank/DDBJ databases">
        <authorList>
            <person name="Sun Q."/>
            <person name="Ohkuma M."/>
        </authorList>
    </citation>
    <scope>NUCLEOTIDE SEQUENCE</scope>
    <source>
        <strain evidence="12">JCM 18487</strain>
    </source>
</reference>
<dbReference type="GO" id="GO:0005524">
    <property type="term" value="F:ATP binding"/>
    <property type="evidence" value="ECO:0007669"/>
    <property type="project" value="UniProtKB-KW"/>
</dbReference>
<gene>
    <name evidence="12" type="primary">yknU</name>
    <name evidence="12" type="ORF">GCM10010885_04450</name>
</gene>
<dbReference type="Gene3D" id="1.20.1560.10">
    <property type="entry name" value="ABC transporter type 1, transmembrane domain"/>
    <property type="match status" value="1"/>
</dbReference>
<feature type="transmembrane region" description="Helical" evidence="9">
    <location>
        <begin position="248"/>
        <end position="266"/>
    </location>
</feature>
<dbReference type="Pfam" id="PF00664">
    <property type="entry name" value="ABC_membrane"/>
    <property type="match status" value="1"/>
</dbReference>
<evidence type="ECO:0000256" key="8">
    <source>
        <dbReference type="ARBA" id="ARBA00023136"/>
    </source>
</evidence>
<evidence type="ECO:0000313" key="12">
    <source>
        <dbReference type="EMBL" id="GGI97930.1"/>
    </source>
</evidence>
<dbReference type="PROSITE" id="PS50893">
    <property type="entry name" value="ABC_TRANSPORTER_2"/>
    <property type="match status" value="1"/>
</dbReference>
<evidence type="ECO:0000256" key="5">
    <source>
        <dbReference type="ARBA" id="ARBA00022741"/>
    </source>
</evidence>
<evidence type="ECO:0000256" key="9">
    <source>
        <dbReference type="SAM" id="Phobius"/>
    </source>
</evidence>
<dbReference type="EMBL" id="BMOY01000004">
    <property type="protein sequence ID" value="GGI97930.1"/>
    <property type="molecule type" value="Genomic_DNA"/>
</dbReference>
<keyword evidence="8 9" id="KW-0472">Membrane</keyword>
<dbReference type="PANTHER" id="PTHR43394">
    <property type="entry name" value="ATP-DEPENDENT PERMEASE MDL1, MITOCHONDRIAL"/>
    <property type="match status" value="1"/>
</dbReference>
<dbReference type="InterPro" id="IPR017871">
    <property type="entry name" value="ABC_transporter-like_CS"/>
</dbReference>
<organism evidence="12 13">
    <name type="scientific">Alicyclobacillus cellulosilyticus</name>
    <dbReference type="NCBI Taxonomy" id="1003997"/>
    <lineage>
        <taxon>Bacteria</taxon>
        <taxon>Bacillati</taxon>
        <taxon>Bacillota</taxon>
        <taxon>Bacilli</taxon>
        <taxon>Bacillales</taxon>
        <taxon>Alicyclobacillaceae</taxon>
        <taxon>Alicyclobacillus</taxon>
    </lineage>
</organism>
<dbReference type="Pfam" id="PF00005">
    <property type="entry name" value="ABC_tran"/>
    <property type="match status" value="1"/>
</dbReference>
<comment type="caution">
    <text evidence="12">The sequence shown here is derived from an EMBL/GenBank/DDBJ whole genome shotgun (WGS) entry which is preliminary data.</text>
</comment>
<feature type="transmembrane region" description="Helical" evidence="9">
    <location>
        <begin position="272"/>
        <end position="296"/>
    </location>
</feature>
<dbReference type="InterPro" id="IPR036640">
    <property type="entry name" value="ABC1_TM_sf"/>
</dbReference>
<feature type="transmembrane region" description="Helical" evidence="9">
    <location>
        <begin position="156"/>
        <end position="176"/>
    </location>
</feature>
<proteinExistence type="predicted"/>
<dbReference type="RefSeq" id="WP_188880896.1">
    <property type="nucleotide sequence ID" value="NZ_BMOY01000004.1"/>
</dbReference>
<dbReference type="SUPFAM" id="SSF90123">
    <property type="entry name" value="ABC transporter transmembrane region"/>
    <property type="match status" value="1"/>
</dbReference>
<reference evidence="12" key="1">
    <citation type="journal article" date="2014" name="Int. J. Syst. Evol. Microbiol.">
        <title>Complete genome sequence of Corynebacterium casei LMG S-19264T (=DSM 44701T), isolated from a smear-ripened cheese.</title>
        <authorList>
            <consortium name="US DOE Joint Genome Institute (JGI-PGF)"/>
            <person name="Walter F."/>
            <person name="Albersmeier A."/>
            <person name="Kalinowski J."/>
            <person name="Ruckert C."/>
        </authorList>
    </citation>
    <scope>NUCLEOTIDE SEQUENCE</scope>
    <source>
        <strain evidence="12">JCM 18487</strain>
    </source>
</reference>
<dbReference type="PROSITE" id="PS50929">
    <property type="entry name" value="ABC_TM1F"/>
    <property type="match status" value="1"/>
</dbReference>
<dbReference type="InterPro" id="IPR011527">
    <property type="entry name" value="ABC1_TM_dom"/>
</dbReference>
<sequence>MDVFRRLRGFYLPYMRYLVLSIVMLVLTTALGLVYPYLLKQIVDRVIIGREYRLLLPYLGLILAAAVVKGAFNFGQQYLGQVFGMHAAYDLRNALYKKLNRQPFSYYDRVHTGDLMSRMTADLDAFRQFLAFGFNNLVNFVLLTSFGLALMCSLNAWLTAAILVLLPVLGWIAVRFDSLLWPAYKRVRKTLGALNTAVQENIMGMRTVKSFAREGYELGKFDGRNEAYYASNLAAADLWKRFFPYMELIGNLEVCIVLFVGGWLVIRGDMDLGDLVAFFSILWYITFPMSQLGYLLNNWTQSVAAGERLLEILEAENPITSPVASYRGKMRGRVEFRGVRLVQDGQEVLRDIDFTVEPGQTIALLGKTGAGKSSIVNLIPRFYDVTEGSVLVDGIDVRDWDLDALRRQVAVVFQESFLFSTTIFANIAYGKPDATMEEVARAARIADAAEFIEQLPDGYRTIVGERGLGLSGGQKQRIALARAILADPAILILDDATSAVDMETEYTIQQALQEVMRGRTTFVIAHRISTLKRADQILVIDGGRIVERGTHDELVRQDGLYREIFEMQFRDRDEFSDDWLRAAVNEQRGVQW</sequence>
<accession>A0A917NHA7</accession>
<evidence type="ECO:0000313" key="13">
    <source>
        <dbReference type="Proteomes" id="UP000637695"/>
    </source>
</evidence>
<keyword evidence="13" id="KW-1185">Reference proteome</keyword>
<dbReference type="InterPro" id="IPR003439">
    <property type="entry name" value="ABC_transporter-like_ATP-bd"/>
</dbReference>
<dbReference type="Gene3D" id="3.40.50.300">
    <property type="entry name" value="P-loop containing nucleotide triphosphate hydrolases"/>
    <property type="match status" value="1"/>
</dbReference>
<dbReference type="CDD" id="cd18542">
    <property type="entry name" value="ABC_6TM_YknU_like"/>
    <property type="match status" value="1"/>
</dbReference>
<keyword evidence="2" id="KW-0813">Transport</keyword>
<dbReference type="InterPro" id="IPR039421">
    <property type="entry name" value="Type_1_exporter"/>
</dbReference>
<keyword evidence="3" id="KW-1003">Cell membrane</keyword>
<feature type="transmembrane region" description="Helical" evidence="9">
    <location>
        <begin position="55"/>
        <end position="75"/>
    </location>
</feature>
<dbReference type="Proteomes" id="UP000637695">
    <property type="component" value="Unassembled WGS sequence"/>
</dbReference>
<evidence type="ECO:0000256" key="2">
    <source>
        <dbReference type="ARBA" id="ARBA00022448"/>
    </source>
</evidence>
<dbReference type="SMART" id="SM00382">
    <property type="entry name" value="AAA"/>
    <property type="match status" value="1"/>
</dbReference>
<dbReference type="GO" id="GO:0015421">
    <property type="term" value="F:ABC-type oligopeptide transporter activity"/>
    <property type="evidence" value="ECO:0007669"/>
    <property type="project" value="TreeGrafter"/>
</dbReference>